<organism evidence="6 7">
    <name type="scientific">Acinetobacter pseudolwoffii</name>
    <dbReference type="NCBI Taxonomy" id="2053287"/>
    <lineage>
        <taxon>Bacteria</taxon>
        <taxon>Pseudomonadati</taxon>
        <taxon>Pseudomonadota</taxon>
        <taxon>Gammaproteobacteria</taxon>
        <taxon>Moraxellales</taxon>
        <taxon>Moraxellaceae</taxon>
        <taxon>Acinetobacter</taxon>
    </lineage>
</organism>
<dbReference type="NCBIfam" id="NF002999">
    <property type="entry name" value="PRK03767.1"/>
    <property type="match status" value="1"/>
</dbReference>
<dbReference type="PATRIC" id="fig|1217709.3.peg.128"/>
<comment type="similarity">
    <text evidence="2">Belongs to the WrbA family.</text>
</comment>
<gene>
    <name evidence="6" type="ORF">F906_00143</name>
</gene>
<evidence type="ECO:0000256" key="3">
    <source>
        <dbReference type="ARBA" id="ARBA00022630"/>
    </source>
</evidence>
<accession>N9KW06</accession>
<keyword evidence="3" id="KW-0285">Flavoprotein</keyword>
<comment type="cofactor">
    <cofactor evidence="1">
        <name>FMN</name>
        <dbReference type="ChEBI" id="CHEBI:58210"/>
    </cofactor>
</comment>
<dbReference type="GO" id="GO:0016020">
    <property type="term" value="C:membrane"/>
    <property type="evidence" value="ECO:0007669"/>
    <property type="project" value="TreeGrafter"/>
</dbReference>
<comment type="caution">
    <text evidence="6">The sequence shown here is derived from an EMBL/GenBank/DDBJ whole genome shotgun (WGS) entry which is preliminary data.</text>
</comment>
<dbReference type="PANTHER" id="PTHR30546:SF23">
    <property type="entry name" value="FLAVOPROTEIN-LIKE PROTEIN YCP4-RELATED"/>
    <property type="match status" value="1"/>
</dbReference>
<name>N9KW06_9GAMM</name>
<evidence type="ECO:0000313" key="6">
    <source>
        <dbReference type="EMBL" id="ENW88237.1"/>
    </source>
</evidence>
<dbReference type="GO" id="GO:0009055">
    <property type="term" value="F:electron transfer activity"/>
    <property type="evidence" value="ECO:0007669"/>
    <property type="project" value="InterPro"/>
</dbReference>
<proteinExistence type="inferred from homology"/>
<keyword evidence="4" id="KW-0288">FMN</keyword>
<dbReference type="FunFam" id="3.40.50.360:FF:000001">
    <property type="entry name" value="NAD(P)H dehydrogenase (Quinone) FQR1-like"/>
    <property type="match status" value="1"/>
</dbReference>
<sequence length="198" mass="21089">MQPYVLVLYYSKYGSTKEMAHLIANGVESTGMAVKIRTVSNISSVVTVAEPSIPAEGDIYCSLEDLAQCSGLALGSPTRFGNMASEMKYFWDQTTSLWLNGALHGKPACVFTASGSMHGGQESTLLTMLPPLFHHGMMIMGLSNATAALSNTKTGGTPYGASHVSGPRHDQGLSPDEKVLCEVQGKRLAEVAFKLNQS</sequence>
<reference evidence="6 7" key="1">
    <citation type="submission" date="2013-02" db="EMBL/GenBank/DDBJ databases">
        <title>The Genome Sequence of Acinetobacter sp. NIPH 713.</title>
        <authorList>
            <consortium name="The Broad Institute Genome Sequencing Platform"/>
            <consortium name="The Broad Institute Genome Sequencing Center for Infectious Disease"/>
            <person name="Cerqueira G."/>
            <person name="Feldgarden M."/>
            <person name="Courvalin P."/>
            <person name="Perichon B."/>
            <person name="Grillot-Courvalin C."/>
            <person name="Clermont D."/>
            <person name="Rocha E."/>
            <person name="Yoon E.-J."/>
            <person name="Nemec A."/>
            <person name="Walker B."/>
            <person name="Young S.K."/>
            <person name="Zeng Q."/>
            <person name="Gargeya S."/>
            <person name="Fitzgerald M."/>
            <person name="Haas B."/>
            <person name="Abouelleil A."/>
            <person name="Alvarado L."/>
            <person name="Arachchi H.M."/>
            <person name="Berlin A.M."/>
            <person name="Chapman S.B."/>
            <person name="Dewar J."/>
            <person name="Goldberg J."/>
            <person name="Griggs A."/>
            <person name="Gujja S."/>
            <person name="Hansen M."/>
            <person name="Howarth C."/>
            <person name="Imamovic A."/>
            <person name="Larimer J."/>
            <person name="McCowan C."/>
            <person name="Murphy C."/>
            <person name="Neiman D."/>
            <person name="Pearson M."/>
            <person name="Priest M."/>
            <person name="Roberts A."/>
            <person name="Saif S."/>
            <person name="Shea T."/>
            <person name="Sisk P."/>
            <person name="Sykes S."/>
            <person name="Wortman J."/>
            <person name="Nusbaum C."/>
            <person name="Birren B."/>
        </authorList>
    </citation>
    <scope>NUCLEOTIDE SEQUENCE [LARGE SCALE GENOMIC DNA]</scope>
    <source>
        <strain evidence="6 7">NIPH 713</strain>
    </source>
</reference>
<dbReference type="Pfam" id="PF03358">
    <property type="entry name" value="FMN_red"/>
    <property type="match status" value="1"/>
</dbReference>
<dbReference type="PROSITE" id="PS00201">
    <property type="entry name" value="FLAVODOXIN"/>
    <property type="match status" value="1"/>
</dbReference>
<dbReference type="EMBL" id="APRJ01000009">
    <property type="protein sequence ID" value="ENW88237.1"/>
    <property type="molecule type" value="Genomic_DNA"/>
</dbReference>
<dbReference type="GO" id="GO:0003955">
    <property type="term" value="F:NAD(P)H dehydrogenase (quinone) activity"/>
    <property type="evidence" value="ECO:0007669"/>
    <property type="project" value="InterPro"/>
</dbReference>
<dbReference type="RefSeq" id="WP_005168684.1">
    <property type="nucleotide sequence ID" value="NZ_KB850034.1"/>
</dbReference>
<dbReference type="SUPFAM" id="SSF52218">
    <property type="entry name" value="Flavoproteins"/>
    <property type="match status" value="1"/>
</dbReference>
<dbReference type="PANTHER" id="PTHR30546">
    <property type="entry name" value="FLAVODOXIN-RELATED PROTEIN WRBA-RELATED"/>
    <property type="match status" value="1"/>
</dbReference>
<dbReference type="Gene3D" id="3.40.50.360">
    <property type="match status" value="1"/>
</dbReference>
<dbReference type="GO" id="GO:0010181">
    <property type="term" value="F:FMN binding"/>
    <property type="evidence" value="ECO:0007669"/>
    <property type="project" value="InterPro"/>
</dbReference>
<dbReference type="OrthoDB" id="9801479at2"/>
<evidence type="ECO:0000259" key="5">
    <source>
        <dbReference type="PROSITE" id="PS50902"/>
    </source>
</evidence>
<dbReference type="PROSITE" id="PS50902">
    <property type="entry name" value="FLAVODOXIN_LIKE"/>
    <property type="match status" value="1"/>
</dbReference>
<dbReference type="InterPro" id="IPR010089">
    <property type="entry name" value="Flavoprotein_WrbA-like"/>
</dbReference>
<evidence type="ECO:0000313" key="7">
    <source>
        <dbReference type="Proteomes" id="UP000023774"/>
    </source>
</evidence>
<dbReference type="Proteomes" id="UP000023774">
    <property type="component" value="Unassembled WGS sequence"/>
</dbReference>
<feature type="domain" description="Flavodoxin-like" evidence="5">
    <location>
        <begin position="5"/>
        <end position="189"/>
    </location>
</feature>
<dbReference type="AlphaFoldDB" id="N9KW06"/>
<dbReference type="InterPro" id="IPR005025">
    <property type="entry name" value="FMN_Rdtase-like_dom"/>
</dbReference>
<dbReference type="InterPro" id="IPR001226">
    <property type="entry name" value="Flavodoxin_CS"/>
</dbReference>
<dbReference type="HOGENOM" id="CLU_051402_0_2_6"/>
<dbReference type="InterPro" id="IPR029039">
    <property type="entry name" value="Flavoprotein-like_sf"/>
</dbReference>
<keyword evidence="7" id="KW-1185">Reference proteome</keyword>
<dbReference type="NCBIfam" id="TIGR01755">
    <property type="entry name" value="flav_wrbA"/>
    <property type="match status" value="1"/>
</dbReference>
<evidence type="ECO:0000256" key="4">
    <source>
        <dbReference type="ARBA" id="ARBA00022643"/>
    </source>
</evidence>
<evidence type="ECO:0000256" key="2">
    <source>
        <dbReference type="ARBA" id="ARBA00006961"/>
    </source>
</evidence>
<protein>
    <submittedName>
        <fullName evidence="6">NAD(P)H:quinone oxidoreductase, type IV</fullName>
    </submittedName>
</protein>
<evidence type="ECO:0000256" key="1">
    <source>
        <dbReference type="ARBA" id="ARBA00001917"/>
    </source>
</evidence>
<dbReference type="InterPro" id="IPR008254">
    <property type="entry name" value="Flavodoxin/NO_synth"/>
</dbReference>